<keyword evidence="2" id="KW-1185">Reference proteome</keyword>
<gene>
    <name evidence="1" type="ORF">PSQ39_07230</name>
</gene>
<name>A0ABT5MCV6_9BURK</name>
<dbReference type="Proteomes" id="UP001528672">
    <property type="component" value="Unassembled WGS sequence"/>
</dbReference>
<dbReference type="EMBL" id="JAQSIO010000002">
    <property type="protein sequence ID" value="MDD0814418.1"/>
    <property type="molecule type" value="Genomic_DNA"/>
</dbReference>
<organism evidence="1 2">
    <name type="scientific">Curvibacter microcysteis</name>
    <dbReference type="NCBI Taxonomy" id="3026419"/>
    <lineage>
        <taxon>Bacteria</taxon>
        <taxon>Pseudomonadati</taxon>
        <taxon>Pseudomonadota</taxon>
        <taxon>Betaproteobacteria</taxon>
        <taxon>Burkholderiales</taxon>
        <taxon>Comamonadaceae</taxon>
        <taxon>Curvibacter</taxon>
    </lineage>
</organism>
<reference evidence="1 2" key="1">
    <citation type="submission" date="2023-02" db="EMBL/GenBank/DDBJ databases">
        <title>Bacterial whole genome sequence for Curvibacter sp. HBC28.</title>
        <authorList>
            <person name="Le V."/>
            <person name="Ko S.-R."/>
            <person name="Ahn C.-Y."/>
            <person name="Oh H.-M."/>
        </authorList>
    </citation>
    <scope>NUCLEOTIDE SEQUENCE [LARGE SCALE GENOMIC DNA]</scope>
    <source>
        <strain evidence="1 2">HBC28</strain>
    </source>
</reference>
<comment type="caution">
    <text evidence="1">The sequence shown here is derived from an EMBL/GenBank/DDBJ whole genome shotgun (WGS) entry which is preliminary data.</text>
</comment>
<sequence>MGADLGEGLSMGWIHKGLMALGAITLGAMAAAQDPGPAVPSQGQLLYETHCISCHTTQVHWRARRVATDWSSLQAQVLRWQANSGLAWREAEVLEVTRYLNDSIYRFSPMSTPLSVRQDQAPRP</sequence>
<evidence type="ECO:0000313" key="2">
    <source>
        <dbReference type="Proteomes" id="UP001528672"/>
    </source>
</evidence>
<accession>A0ABT5MCV6</accession>
<evidence type="ECO:0000313" key="1">
    <source>
        <dbReference type="EMBL" id="MDD0814418.1"/>
    </source>
</evidence>
<proteinExistence type="predicted"/>
<dbReference type="SUPFAM" id="SSF46626">
    <property type="entry name" value="Cytochrome c"/>
    <property type="match status" value="1"/>
</dbReference>
<dbReference type="InterPro" id="IPR036909">
    <property type="entry name" value="Cyt_c-like_dom_sf"/>
</dbReference>
<dbReference type="RefSeq" id="WP_273965330.1">
    <property type="nucleotide sequence ID" value="NZ_JAQSIN010000001.1"/>
</dbReference>
<protein>
    <submittedName>
        <fullName evidence="1">Cytochrome C</fullName>
    </submittedName>
</protein>